<evidence type="ECO:0000256" key="1">
    <source>
        <dbReference type="SAM" id="Phobius"/>
    </source>
</evidence>
<keyword evidence="1" id="KW-0472">Membrane</keyword>
<organism evidence="2 3">
    <name type="scientific">Tistlia consotensis USBA 355</name>
    <dbReference type="NCBI Taxonomy" id="560819"/>
    <lineage>
        <taxon>Bacteria</taxon>
        <taxon>Pseudomonadati</taxon>
        <taxon>Pseudomonadota</taxon>
        <taxon>Alphaproteobacteria</taxon>
        <taxon>Rhodospirillales</taxon>
        <taxon>Rhodovibrionaceae</taxon>
        <taxon>Tistlia</taxon>
    </lineage>
</organism>
<feature type="transmembrane region" description="Helical" evidence="1">
    <location>
        <begin position="70"/>
        <end position="93"/>
    </location>
</feature>
<protein>
    <submittedName>
        <fullName evidence="2">Uncharacterized protein</fullName>
    </submittedName>
</protein>
<dbReference type="Proteomes" id="UP000192917">
    <property type="component" value="Unassembled WGS sequence"/>
</dbReference>
<sequence length="128" mass="13721">MLLLTGVLLLCGSLIALVWAYEVNRRPAMPRWGRVELLWEILLASVIGVAMIGSLLVLKYILHVHRAGSIDAVQVIASLAAIGATIALCWYLLRPLRALRVIDGGLGEPVATGGRPAARRGHAPRKAA</sequence>
<evidence type="ECO:0000313" key="2">
    <source>
        <dbReference type="EMBL" id="SMF60884.1"/>
    </source>
</evidence>
<dbReference type="EMBL" id="FWZX01000023">
    <property type="protein sequence ID" value="SMF60884.1"/>
    <property type="molecule type" value="Genomic_DNA"/>
</dbReference>
<proteinExistence type="predicted"/>
<dbReference type="STRING" id="560819.SAMN05428998_123104"/>
<evidence type="ECO:0000313" key="3">
    <source>
        <dbReference type="Proteomes" id="UP000192917"/>
    </source>
</evidence>
<keyword evidence="1" id="KW-0812">Transmembrane</keyword>
<gene>
    <name evidence="2" type="ORF">SAMN05428998_123104</name>
</gene>
<reference evidence="2 3" key="1">
    <citation type="submission" date="2017-04" db="EMBL/GenBank/DDBJ databases">
        <authorList>
            <person name="Afonso C.L."/>
            <person name="Miller P.J."/>
            <person name="Scott M.A."/>
            <person name="Spackman E."/>
            <person name="Goraichik I."/>
            <person name="Dimitrov K.M."/>
            <person name="Suarez D.L."/>
            <person name="Swayne D.E."/>
        </authorList>
    </citation>
    <scope>NUCLEOTIDE SEQUENCE [LARGE SCALE GENOMIC DNA]</scope>
    <source>
        <strain evidence="2 3">USBA 355</strain>
    </source>
</reference>
<name>A0A1Y6CFP8_9PROT</name>
<keyword evidence="3" id="KW-1185">Reference proteome</keyword>
<dbReference type="AlphaFoldDB" id="A0A1Y6CFP8"/>
<keyword evidence="1" id="KW-1133">Transmembrane helix</keyword>
<dbReference type="RefSeq" id="WP_085125036.1">
    <property type="nucleotide sequence ID" value="NZ_FWZX01000023.1"/>
</dbReference>
<feature type="transmembrane region" description="Helical" evidence="1">
    <location>
        <begin position="36"/>
        <end position="58"/>
    </location>
</feature>
<accession>A0A1Y6CFP8</accession>